<dbReference type="SMART" id="SM01140">
    <property type="entry name" value="Drf_GBD"/>
    <property type="match status" value="1"/>
</dbReference>
<evidence type="ECO:0000259" key="4">
    <source>
        <dbReference type="PROSITE" id="PS51444"/>
    </source>
</evidence>
<feature type="coiled-coil region" evidence="1">
    <location>
        <begin position="793"/>
        <end position="849"/>
    </location>
</feature>
<evidence type="ECO:0000256" key="1">
    <source>
        <dbReference type="SAM" id="Coils"/>
    </source>
</evidence>
<keyword evidence="1" id="KW-0175">Coiled coil</keyword>
<dbReference type="Gene3D" id="1.20.58.2220">
    <property type="entry name" value="Formin, FH2 domain"/>
    <property type="match status" value="1"/>
</dbReference>
<dbReference type="GO" id="GO:0030036">
    <property type="term" value="P:actin cytoskeleton organization"/>
    <property type="evidence" value="ECO:0007669"/>
    <property type="project" value="InterPro"/>
</dbReference>
<evidence type="ECO:0000313" key="6">
    <source>
        <dbReference type="RefSeq" id="XP_029282144.1"/>
    </source>
</evidence>
<dbReference type="SUPFAM" id="SSF101447">
    <property type="entry name" value="Formin homology 2 domain (FH2 domain)"/>
    <property type="match status" value="1"/>
</dbReference>
<dbReference type="PANTHER" id="PTHR46345">
    <property type="entry name" value="INVERTED FORMIN-2"/>
    <property type="match status" value="1"/>
</dbReference>
<dbReference type="KEGG" id="cgob:115004607"/>
<dbReference type="Pfam" id="PF02181">
    <property type="entry name" value="FH2"/>
    <property type="match status" value="1"/>
</dbReference>
<dbReference type="GeneID" id="115004607"/>
<dbReference type="InterPro" id="IPR042201">
    <property type="entry name" value="FH2_Formin_sf"/>
</dbReference>
<dbReference type="InterPro" id="IPR010473">
    <property type="entry name" value="GTPase-bd"/>
</dbReference>
<feature type="region of interest" description="Disordered" evidence="2">
    <location>
        <begin position="890"/>
        <end position="920"/>
    </location>
</feature>
<feature type="compositionally biased region" description="Basic and acidic residues" evidence="2">
    <location>
        <begin position="1012"/>
        <end position="1071"/>
    </location>
</feature>
<dbReference type="Pfam" id="PF06367">
    <property type="entry name" value="Drf_FH3"/>
    <property type="match status" value="1"/>
</dbReference>
<sequence length="1103" mass="122122">MRELQLLVIMAAKTNWRAVKEVVTGTPAFDPDATLEANLENADPELCIRLLQVPTVVNYSGLRRRLEASNQTWMVQFLELRGLDLLMEALERLSGRSCARIADALLQLTCVACVRAVMNSSEGLHFILDNQSYVRTLTHALDTSNVMVKMQVFELLAAFALFDPQGCSLVLDALEHYKSLKKQQYRFSVIMNEFHAINNVPYLVTLMSVVNVLVLGQEDLRKRGRLRQEFIGLQLLDVLPRLRDTEDEDLNIQCDAFEDSLTKDEEEMQRLYGGIDMSCHHQVFTSLFTKVSSSPSSVQLLSILQALLLVHSDRSEVWLALELLADRATLLSQDSDLDSADCLLERLLPRQSRSANHRIRTIDRAVQTRLPDSPAPPTPPPLPAPPTPPPLPGMEAPPPPPPLPGMGAPPPPPPLPGMVAPPPPPPLPGMGAPPPLPGMGAPPTPPPLPGMGAPPPPPPLPGMGAPPPPPPLPGMGAPPPPPPLPGMGAPPPPPPLPGMGAPPPLPPLPAQAGQGLCKAFYSPTPCPTLRMKKLNWQKLSSRAVTAHQSLWMSASLDSVEPDYCSIEQLFSFPPTETKTRTKAKTEPKEISFIDAKKSLNLNIFLKQFKCSHEDFVLLIRRGDRSRFDVEVLKQLIKLLPKKHEVENLKSYQADKDKLASVDQFYLQLLDVPSYSLRIECMLLCEESSCVLQTLMPETELLVRACQSVKESSRLPSFCKLILRVGNFLNYGTHTGNAEGFKISTLLKLTETKANKSRITLLHHILEEAEQNHPDLLNLPDDLEICEKAAGLNLESIQSESNTLIKRLKDSERKVSSSSEDLKEQYLSAIQESLQVCEQLRQLLSSLEDRRMDLSVYLCEDSSSFSIDELLSTIKTFRGLFLRAVKENESRRQLEERRKQQEEDRKHKDSNKITRKDVSRKDVSSQDEGCIIDKLLTEIKKGNHLKRTRAPRGSIVHEHPAGSELILASLVVSSQSGKPAEPLEAVQIPSDPPAETRPEPGSAEPSSSTAAADTERVQIRTRLEDSKADSVDLETRDRGSAGEEEVQLRPEESAEHKESEFEEARTTEHNEDSDSDPDEPAEKSRTSPAGADVKHKAHRRCVSH</sequence>
<gene>
    <name evidence="6" type="primary">LOC115004607</name>
</gene>
<dbReference type="InterPro" id="IPR014768">
    <property type="entry name" value="GBD/FH3_dom"/>
</dbReference>
<evidence type="ECO:0000256" key="2">
    <source>
        <dbReference type="SAM" id="MobiDB-lite"/>
    </source>
</evidence>
<evidence type="ECO:0000313" key="5">
    <source>
        <dbReference type="Proteomes" id="UP000504630"/>
    </source>
</evidence>
<dbReference type="InterPro" id="IPR016024">
    <property type="entry name" value="ARM-type_fold"/>
</dbReference>
<dbReference type="InterPro" id="IPR015425">
    <property type="entry name" value="FH2_Formin"/>
</dbReference>
<dbReference type="OrthoDB" id="26518at2759"/>
<feature type="compositionally biased region" description="Basic residues" evidence="2">
    <location>
        <begin position="1094"/>
        <end position="1103"/>
    </location>
</feature>
<dbReference type="PANTHER" id="PTHR46345:SF5">
    <property type="entry name" value="INVERTED FORMIN-2"/>
    <property type="match status" value="1"/>
</dbReference>
<dbReference type="SMART" id="SM01139">
    <property type="entry name" value="Drf_FH3"/>
    <property type="match status" value="1"/>
</dbReference>
<proteinExistence type="predicted"/>
<dbReference type="PROSITE" id="PS51232">
    <property type="entry name" value="GBD_FH3"/>
    <property type="match status" value="1"/>
</dbReference>
<name>A0A6J2P9W2_COTGO</name>
<dbReference type="PROSITE" id="PS51444">
    <property type="entry name" value="FH2"/>
    <property type="match status" value="1"/>
</dbReference>
<dbReference type="InterPro" id="IPR010472">
    <property type="entry name" value="FH3_dom"/>
</dbReference>
<keyword evidence="5" id="KW-1185">Reference proteome</keyword>
<organism evidence="5 6">
    <name type="scientific">Cottoperca gobio</name>
    <name type="common">Frogmouth</name>
    <name type="synonym">Aphritis gobio</name>
    <dbReference type="NCBI Taxonomy" id="56716"/>
    <lineage>
        <taxon>Eukaryota</taxon>
        <taxon>Metazoa</taxon>
        <taxon>Chordata</taxon>
        <taxon>Craniata</taxon>
        <taxon>Vertebrata</taxon>
        <taxon>Euteleostomi</taxon>
        <taxon>Actinopterygii</taxon>
        <taxon>Neopterygii</taxon>
        <taxon>Teleostei</taxon>
        <taxon>Neoteleostei</taxon>
        <taxon>Acanthomorphata</taxon>
        <taxon>Eupercaria</taxon>
        <taxon>Perciformes</taxon>
        <taxon>Notothenioidei</taxon>
        <taxon>Bovichtidae</taxon>
        <taxon>Cottoperca</taxon>
    </lineage>
</organism>
<dbReference type="RefSeq" id="XP_029282144.1">
    <property type="nucleotide sequence ID" value="XM_029426284.1"/>
</dbReference>
<dbReference type="Proteomes" id="UP000504630">
    <property type="component" value="Unplaced"/>
</dbReference>
<dbReference type="SMART" id="SM00498">
    <property type="entry name" value="FH2"/>
    <property type="match status" value="1"/>
</dbReference>
<evidence type="ECO:0000259" key="3">
    <source>
        <dbReference type="PROSITE" id="PS51232"/>
    </source>
</evidence>
<accession>A0A6J2P9W2</accession>
<protein>
    <submittedName>
        <fullName evidence="6">Inverted formin-2-like</fullName>
    </submittedName>
</protein>
<dbReference type="GO" id="GO:0003779">
    <property type="term" value="F:actin binding"/>
    <property type="evidence" value="ECO:0007669"/>
    <property type="project" value="InterPro"/>
</dbReference>
<dbReference type="GO" id="GO:0031267">
    <property type="term" value="F:small GTPase binding"/>
    <property type="evidence" value="ECO:0007669"/>
    <property type="project" value="InterPro"/>
</dbReference>
<dbReference type="AlphaFoldDB" id="A0A6J2P9W2"/>
<dbReference type="SUPFAM" id="SSF48371">
    <property type="entry name" value="ARM repeat"/>
    <property type="match status" value="1"/>
</dbReference>
<feature type="compositionally biased region" description="Pro residues" evidence="2">
    <location>
        <begin position="373"/>
        <end position="501"/>
    </location>
</feature>
<reference evidence="6" key="1">
    <citation type="submission" date="2025-08" db="UniProtKB">
        <authorList>
            <consortium name="RefSeq"/>
        </authorList>
    </citation>
    <scope>IDENTIFICATION</scope>
</reference>
<feature type="region of interest" description="Disordered" evidence="2">
    <location>
        <begin position="977"/>
        <end position="1103"/>
    </location>
</feature>
<dbReference type="InterPro" id="IPR011989">
    <property type="entry name" value="ARM-like"/>
</dbReference>
<feature type="region of interest" description="Disordered" evidence="2">
    <location>
        <begin position="354"/>
        <end position="501"/>
    </location>
</feature>
<dbReference type="InParanoid" id="A0A6J2P9W2"/>
<feature type="domain" description="GBD/FH3" evidence="3">
    <location>
        <begin position="1"/>
        <end position="339"/>
    </location>
</feature>
<dbReference type="Gene3D" id="1.25.10.10">
    <property type="entry name" value="Leucine-rich Repeat Variant"/>
    <property type="match status" value="1"/>
</dbReference>
<feature type="domain" description="FH2" evidence="4">
    <location>
        <begin position="521"/>
        <end position="906"/>
    </location>
</feature>
<dbReference type="Pfam" id="PF06371">
    <property type="entry name" value="Drf_GBD"/>
    <property type="match status" value="1"/>
</dbReference>